<organism evidence="1 2">
    <name type="scientific">Maribacter ulvicola</name>
    <dbReference type="NCBI Taxonomy" id="228959"/>
    <lineage>
        <taxon>Bacteria</taxon>
        <taxon>Pseudomonadati</taxon>
        <taxon>Bacteroidota</taxon>
        <taxon>Flavobacteriia</taxon>
        <taxon>Flavobacteriales</taxon>
        <taxon>Flavobacteriaceae</taxon>
        <taxon>Maribacter</taxon>
    </lineage>
</organism>
<reference evidence="2" key="1">
    <citation type="submission" date="2017-01" db="EMBL/GenBank/DDBJ databases">
        <authorList>
            <person name="Varghese N."/>
            <person name="Submissions S."/>
        </authorList>
    </citation>
    <scope>NUCLEOTIDE SEQUENCE [LARGE SCALE GENOMIC DNA]</scope>
    <source>
        <strain evidence="2">DSM 15366</strain>
    </source>
</reference>
<dbReference type="EMBL" id="FTMA01000002">
    <property type="protein sequence ID" value="SIQ62691.1"/>
    <property type="molecule type" value="Genomic_DNA"/>
</dbReference>
<name>A0A1N6UB06_9FLAO</name>
<evidence type="ECO:0000313" key="1">
    <source>
        <dbReference type="EMBL" id="SIQ62691.1"/>
    </source>
</evidence>
<gene>
    <name evidence="1" type="ORF">SAMN05421797_102272</name>
</gene>
<dbReference type="Proteomes" id="UP000186953">
    <property type="component" value="Unassembled WGS sequence"/>
</dbReference>
<keyword evidence="2" id="KW-1185">Reference proteome</keyword>
<dbReference type="AlphaFoldDB" id="A0A1N6UB06"/>
<accession>A0A1N6UB06</accession>
<evidence type="ECO:0000313" key="2">
    <source>
        <dbReference type="Proteomes" id="UP000186953"/>
    </source>
</evidence>
<proteinExistence type="predicted"/>
<protein>
    <submittedName>
        <fullName evidence="1">Uncharacterized protein</fullName>
    </submittedName>
</protein>
<sequence length="55" mass="6512">MNKHLLKGGKAMCVEWKSVLKTLFTLRLSNKIIPTKFIIFKFYFSYNNDQLLNSK</sequence>